<dbReference type="AlphaFoldDB" id="A0ABD2M860"/>
<dbReference type="Gene3D" id="1.10.4020.10">
    <property type="entry name" value="DNA breaking-rejoining enzymes"/>
    <property type="match status" value="1"/>
</dbReference>
<dbReference type="GO" id="GO:0019899">
    <property type="term" value="F:enzyme binding"/>
    <property type="evidence" value="ECO:0007669"/>
    <property type="project" value="UniProtKB-ARBA"/>
</dbReference>
<dbReference type="Proteomes" id="UP001620626">
    <property type="component" value="Unassembled WGS sequence"/>
</dbReference>
<comment type="caution">
    <text evidence="4">The sequence shown here is derived from an EMBL/GenBank/DDBJ whole genome shotgun (WGS) entry which is preliminary data.</text>
</comment>
<keyword evidence="5" id="KW-1185">Reference proteome</keyword>
<dbReference type="InterPro" id="IPR038269">
    <property type="entry name" value="SCAN_sf"/>
</dbReference>
<evidence type="ECO:0000256" key="1">
    <source>
        <dbReference type="PROSITE-ProRule" id="PRU00047"/>
    </source>
</evidence>
<feature type="compositionally biased region" description="Basic residues" evidence="2">
    <location>
        <begin position="394"/>
        <end position="404"/>
    </location>
</feature>
<evidence type="ECO:0000256" key="2">
    <source>
        <dbReference type="SAM" id="MobiDB-lite"/>
    </source>
</evidence>
<feature type="region of interest" description="Disordered" evidence="2">
    <location>
        <begin position="73"/>
        <end position="98"/>
    </location>
</feature>
<dbReference type="PANTHER" id="PTHR33223">
    <property type="entry name" value="CCHC-TYPE DOMAIN-CONTAINING PROTEIN"/>
    <property type="match status" value="1"/>
</dbReference>
<dbReference type="SUPFAM" id="SSF57756">
    <property type="entry name" value="Retrovirus zinc finger-like domains"/>
    <property type="match status" value="1"/>
</dbReference>
<dbReference type="PROSITE" id="PS50158">
    <property type="entry name" value="ZF_CCHC"/>
    <property type="match status" value="1"/>
</dbReference>
<dbReference type="Pfam" id="PF00098">
    <property type="entry name" value="zf-CCHC"/>
    <property type="match status" value="1"/>
</dbReference>
<reference evidence="4 5" key="1">
    <citation type="submission" date="2024-10" db="EMBL/GenBank/DDBJ databases">
        <authorList>
            <person name="Kim D."/>
        </authorList>
    </citation>
    <scope>NUCLEOTIDE SEQUENCE [LARGE SCALE GENOMIC DNA]</scope>
    <source>
        <strain evidence="4">BH-2024</strain>
    </source>
</reference>
<dbReference type="InterPro" id="IPR036875">
    <property type="entry name" value="Znf_CCHC_sf"/>
</dbReference>
<feature type="compositionally biased region" description="Basic and acidic residues" evidence="2">
    <location>
        <begin position="82"/>
        <end position="95"/>
    </location>
</feature>
<evidence type="ECO:0000313" key="4">
    <source>
        <dbReference type="EMBL" id="KAL3123707.1"/>
    </source>
</evidence>
<feature type="domain" description="CCHC-type" evidence="3">
    <location>
        <begin position="323"/>
        <end position="338"/>
    </location>
</feature>
<dbReference type="PANTHER" id="PTHR33223:SF6">
    <property type="entry name" value="CCHC-TYPE DOMAIN-CONTAINING PROTEIN"/>
    <property type="match status" value="1"/>
</dbReference>
<feature type="region of interest" description="Disordered" evidence="2">
    <location>
        <begin position="337"/>
        <end position="356"/>
    </location>
</feature>
<protein>
    <recommendedName>
        <fullName evidence="3">CCHC-type domain-containing protein</fullName>
    </recommendedName>
</protein>
<feature type="region of interest" description="Disordered" evidence="2">
    <location>
        <begin position="369"/>
        <end position="412"/>
    </location>
</feature>
<gene>
    <name evidence="4" type="ORF">niasHT_002789</name>
</gene>
<evidence type="ECO:0000313" key="5">
    <source>
        <dbReference type="Proteomes" id="UP001620626"/>
    </source>
</evidence>
<keyword evidence="1" id="KW-0863">Zinc-finger</keyword>
<dbReference type="InterPro" id="IPR001878">
    <property type="entry name" value="Znf_CCHC"/>
</dbReference>
<keyword evidence="1" id="KW-0479">Metal-binding</keyword>
<proteinExistence type="predicted"/>
<organism evidence="4 5">
    <name type="scientific">Heterodera trifolii</name>
    <dbReference type="NCBI Taxonomy" id="157864"/>
    <lineage>
        <taxon>Eukaryota</taxon>
        <taxon>Metazoa</taxon>
        <taxon>Ecdysozoa</taxon>
        <taxon>Nematoda</taxon>
        <taxon>Chromadorea</taxon>
        <taxon>Rhabditida</taxon>
        <taxon>Tylenchina</taxon>
        <taxon>Tylenchomorpha</taxon>
        <taxon>Tylenchoidea</taxon>
        <taxon>Heteroderidae</taxon>
        <taxon>Heteroderinae</taxon>
        <taxon>Heterodera</taxon>
    </lineage>
</organism>
<dbReference type="Gene3D" id="4.10.60.10">
    <property type="entry name" value="Zinc finger, CCHC-type"/>
    <property type="match status" value="1"/>
</dbReference>
<keyword evidence="1" id="KW-0862">Zinc</keyword>
<accession>A0ABD2M860</accession>
<evidence type="ECO:0000259" key="3">
    <source>
        <dbReference type="PROSITE" id="PS50158"/>
    </source>
</evidence>
<dbReference type="GO" id="GO:0008270">
    <property type="term" value="F:zinc ion binding"/>
    <property type="evidence" value="ECO:0007669"/>
    <property type="project" value="UniProtKB-KW"/>
</dbReference>
<feature type="compositionally biased region" description="Basic and acidic residues" evidence="2">
    <location>
        <begin position="377"/>
        <end position="393"/>
    </location>
</feature>
<dbReference type="SMART" id="SM00343">
    <property type="entry name" value="ZnF_C2HC"/>
    <property type="match status" value="1"/>
</dbReference>
<dbReference type="EMBL" id="JBICBT010000089">
    <property type="protein sequence ID" value="KAL3123707.1"/>
    <property type="molecule type" value="Genomic_DNA"/>
</dbReference>
<sequence>MDTFETKEKLIEVEEEIGKVSNSVERNETFTRIRFGKIVEKMKEEVRKITENLDVLKGRVQLLEFEQDNPEGFDEWFDDGQSQEHNRLPDDKEATEGEDNIQIGDGSCEIMVADPFLGGITPLEGYDGNPSVSFSRWVARFEDMLTLYPQYSEVQKLSRLRILLSGQARAEFDSIEPSPVSLSGALNHLKRKFENENTRSIARQAMASCRQAPGERVYEFANRLNEAVRTALSGENEETIRKRLLEEFLEKLTPELQFEVKAGRPTSYSNAYEIAQHFELLLATKRTNQVSVADSVAELSHKVEALAIHQHSVPKRGTERRVCYYCRRPGHVVRDCRDKKRDEERRGHGGQRDRPFYGERKWNYERNEREHRHRHFSPHDRPNYGGNERETRQRHFSPHNRPSHGRNNYRSPVAYERREYENERTQSPGRRVRFGGQRIGAARIASPIFLALMVILSLFSANFATNSVESPMICHPDSPATLWSIPIDPICPSWTPTELPVAMKLNVYRVNTVKYKTKATACKCIRTKISRRIGFFGGKYEKLSTENVEVPTAMCRKMKDFDESPAGKMVQINGTLRATQNSLEPGWKTWPIGIFWRTIEVLNCYLYETVIFARHGNSGPSTPISDCPACSYQAGSCCCAQVSLMWKPDHTQICKYVKVAEWSGEYSTDIWTADTGDFALTFVNRTDKIDCDGKWFVTSDQSFAIPRESYLEMVEKSVWANTESRRKRETEKEDSVGLVYTSQLAAQLK</sequence>
<name>A0ABD2M860_9BILA</name>